<dbReference type="RefSeq" id="WP_055120154.1">
    <property type="nucleotide sequence ID" value="NZ_CXWA01000009.1"/>
</dbReference>
<feature type="domain" description="VOC" evidence="1">
    <location>
        <begin position="1"/>
        <end position="121"/>
    </location>
</feature>
<dbReference type="AlphaFoldDB" id="A0A0M7AZN1"/>
<dbReference type="OrthoDB" id="9807407at2"/>
<keyword evidence="3" id="KW-1185">Reference proteome</keyword>
<dbReference type="InterPro" id="IPR041581">
    <property type="entry name" value="Glyoxalase_6"/>
</dbReference>
<keyword evidence="2" id="KW-0456">Lyase</keyword>
<protein>
    <submittedName>
        <fullName evidence="2">Putative lactoylglutathione lyase</fullName>
    </submittedName>
</protein>
<name>A0A0M7AZN1_9HYPH</name>
<dbReference type="Pfam" id="PF18029">
    <property type="entry name" value="Glyoxalase_6"/>
    <property type="match status" value="1"/>
</dbReference>
<evidence type="ECO:0000259" key="1">
    <source>
        <dbReference type="PROSITE" id="PS51819"/>
    </source>
</evidence>
<dbReference type="PANTHER" id="PTHR35006:SF1">
    <property type="entry name" value="BLL2941 PROTEIN"/>
    <property type="match status" value="1"/>
</dbReference>
<dbReference type="CDD" id="cd07262">
    <property type="entry name" value="VOC_like"/>
    <property type="match status" value="1"/>
</dbReference>
<dbReference type="InterPro" id="IPR037523">
    <property type="entry name" value="VOC_core"/>
</dbReference>
<dbReference type="InterPro" id="IPR029068">
    <property type="entry name" value="Glyas_Bleomycin-R_OHBP_Dase"/>
</dbReference>
<dbReference type="Gene3D" id="3.10.180.10">
    <property type="entry name" value="2,3-Dihydroxybiphenyl 1,2-Dioxygenase, domain 1"/>
    <property type="match status" value="1"/>
</dbReference>
<accession>A0A0M7AZN1</accession>
<evidence type="ECO:0000313" key="2">
    <source>
        <dbReference type="EMBL" id="CTQ78537.1"/>
    </source>
</evidence>
<sequence length="122" mass="12988">MISYITVGSNDLAASATFFDALFCAINGTRAFSLDNMIAYSFGPEKPKIIVTTPYDGETAFHGNGTMVALAAKDQDQVDAVHALAIELGATDEGAPGNRGKHFYGGYFRDPDGNKFNISLTV</sequence>
<dbReference type="PROSITE" id="PS51819">
    <property type="entry name" value="VOC"/>
    <property type="match status" value="1"/>
</dbReference>
<proteinExistence type="predicted"/>
<dbReference type="PANTHER" id="PTHR35006">
    <property type="entry name" value="GLYOXALASE FAMILY PROTEIN (AFU_ORTHOLOGUE AFUA_5G14830)"/>
    <property type="match status" value="1"/>
</dbReference>
<organism evidence="2 3">
    <name type="scientific">Roseibium album</name>
    <dbReference type="NCBI Taxonomy" id="311410"/>
    <lineage>
        <taxon>Bacteria</taxon>
        <taxon>Pseudomonadati</taxon>
        <taxon>Pseudomonadota</taxon>
        <taxon>Alphaproteobacteria</taxon>
        <taxon>Hyphomicrobiales</taxon>
        <taxon>Stappiaceae</taxon>
        <taxon>Roseibium</taxon>
    </lineage>
</organism>
<dbReference type="EMBL" id="CXWC01000015">
    <property type="protein sequence ID" value="CTQ78537.1"/>
    <property type="molecule type" value="Genomic_DNA"/>
</dbReference>
<dbReference type="GO" id="GO:0016829">
    <property type="term" value="F:lyase activity"/>
    <property type="evidence" value="ECO:0007669"/>
    <property type="project" value="UniProtKB-KW"/>
</dbReference>
<evidence type="ECO:0000313" key="3">
    <source>
        <dbReference type="Proteomes" id="UP000049983"/>
    </source>
</evidence>
<dbReference type="STRING" id="311410.LA5095_05115"/>
<dbReference type="GeneID" id="97672930"/>
<dbReference type="Proteomes" id="UP000049983">
    <property type="component" value="Unassembled WGS sequence"/>
</dbReference>
<reference evidence="3" key="1">
    <citation type="submission" date="2015-07" db="EMBL/GenBank/DDBJ databases">
        <authorList>
            <person name="Rodrigo-Torres Lidia"/>
            <person name="Arahal R.David."/>
        </authorList>
    </citation>
    <scope>NUCLEOTIDE SEQUENCE [LARGE SCALE GENOMIC DNA]</scope>
    <source>
        <strain evidence="3">CECT 5096</strain>
    </source>
</reference>
<dbReference type="SUPFAM" id="SSF54593">
    <property type="entry name" value="Glyoxalase/Bleomycin resistance protein/Dihydroxybiphenyl dioxygenase"/>
    <property type="match status" value="1"/>
</dbReference>
<gene>
    <name evidence="2" type="ORF">LA5096_05690</name>
</gene>